<name>A0A0S4JBG3_BODSA</name>
<evidence type="ECO:0000256" key="2">
    <source>
        <dbReference type="ARBA" id="ARBA00022603"/>
    </source>
</evidence>
<dbReference type="Proteomes" id="UP000051952">
    <property type="component" value="Unassembled WGS sequence"/>
</dbReference>
<accession>A0A0S4JBG3</accession>
<dbReference type="VEuPathDB" id="TriTrypDB:BSAL_11565"/>
<dbReference type="InterPro" id="IPR007871">
    <property type="entry name" value="Methyltransferase_TRM13"/>
</dbReference>
<evidence type="ECO:0000256" key="4">
    <source>
        <dbReference type="ARBA" id="ARBA00022691"/>
    </source>
</evidence>
<evidence type="ECO:0000313" key="16">
    <source>
        <dbReference type="Proteomes" id="UP000051952"/>
    </source>
</evidence>
<evidence type="ECO:0000259" key="14">
    <source>
        <dbReference type="PROSITE" id="PS51800"/>
    </source>
</evidence>
<keyword evidence="6 12" id="KW-0479">Metal-binding</keyword>
<dbReference type="GO" id="GO:0106050">
    <property type="term" value="F:tRNA 2'-O-methyltransferase activity"/>
    <property type="evidence" value="ECO:0007669"/>
    <property type="project" value="UniProtKB-UniRule"/>
</dbReference>
<comment type="catalytic activity">
    <reaction evidence="10 12">
        <text>cytidine(4) in tRNA(Gly)(GCC) + S-adenosyl-L-methionine = 2'-O-methylcytidine(4) in tRNA(Gly)(GCC) + S-adenosyl-L-homocysteine + H(+)</text>
        <dbReference type="Rhea" id="RHEA:43192"/>
        <dbReference type="Rhea" id="RHEA-COMP:10399"/>
        <dbReference type="Rhea" id="RHEA-COMP:10400"/>
        <dbReference type="ChEBI" id="CHEBI:15378"/>
        <dbReference type="ChEBI" id="CHEBI:57856"/>
        <dbReference type="ChEBI" id="CHEBI:59789"/>
        <dbReference type="ChEBI" id="CHEBI:74495"/>
        <dbReference type="ChEBI" id="CHEBI:82748"/>
        <dbReference type="EC" id="2.1.1.225"/>
    </reaction>
</comment>
<dbReference type="EMBL" id="CYKH01001579">
    <property type="protein sequence ID" value="CUG87712.1"/>
    <property type="molecule type" value="Genomic_DNA"/>
</dbReference>
<evidence type="ECO:0000256" key="12">
    <source>
        <dbReference type="RuleBase" id="RU367103"/>
    </source>
</evidence>
<keyword evidence="5 12" id="KW-0819">tRNA processing</keyword>
<evidence type="ECO:0000256" key="13">
    <source>
        <dbReference type="SAM" id="MobiDB-lite"/>
    </source>
</evidence>
<evidence type="ECO:0000256" key="3">
    <source>
        <dbReference type="ARBA" id="ARBA00022679"/>
    </source>
</evidence>
<gene>
    <name evidence="15" type="ORF">BSAL_11565</name>
</gene>
<evidence type="ECO:0000256" key="7">
    <source>
        <dbReference type="ARBA" id="ARBA00022771"/>
    </source>
</evidence>
<keyword evidence="7 12" id="KW-0863">Zinc-finger</keyword>
<dbReference type="GO" id="GO:0008270">
    <property type="term" value="F:zinc ion binding"/>
    <property type="evidence" value="ECO:0007669"/>
    <property type="project" value="UniProtKB-KW"/>
</dbReference>
<comment type="catalytic activity">
    <reaction evidence="9 12">
        <text>cytidine(4) in tRNA(Pro) + S-adenosyl-L-methionine = 2'-O-methylcytidine(4) in tRNA(Pro) + S-adenosyl-L-homocysteine + H(+)</text>
        <dbReference type="Rhea" id="RHEA:32767"/>
        <dbReference type="Rhea" id="RHEA-COMP:10397"/>
        <dbReference type="Rhea" id="RHEA-COMP:10398"/>
        <dbReference type="ChEBI" id="CHEBI:15378"/>
        <dbReference type="ChEBI" id="CHEBI:57856"/>
        <dbReference type="ChEBI" id="CHEBI:59789"/>
        <dbReference type="ChEBI" id="CHEBI:74495"/>
        <dbReference type="ChEBI" id="CHEBI:82748"/>
        <dbReference type="EC" id="2.1.1.225"/>
    </reaction>
</comment>
<dbReference type="InterPro" id="IPR039044">
    <property type="entry name" value="Trm13"/>
</dbReference>
<dbReference type="EC" id="2.1.1.225" evidence="12"/>
<evidence type="ECO:0000256" key="9">
    <source>
        <dbReference type="ARBA" id="ARBA00048165"/>
    </source>
</evidence>
<evidence type="ECO:0000256" key="11">
    <source>
        <dbReference type="ARBA" id="ARBA00049393"/>
    </source>
</evidence>
<dbReference type="AlphaFoldDB" id="A0A0S4JBG3"/>
<evidence type="ECO:0000256" key="1">
    <source>
        <dbReference type="ARBA" id="ARBA00005265"/>
    </source>
</evidence>
<reference evidence="16" key="1">
    <citation type="submission" date="2015-09" db="EMBL/GenBank/DDBJ databases">
        <authorList>
            <consortium name="Pathogen Informatics"/>
        </authorList>
    </citation>
    <scope>NUCLEOTIDE SEQUENCE [LARGE SCALE GENOMIC DNA]</scope>
    <source>
        <strain evidence="16">Lake Konstanz</strain>
    </source>
</reference>
<dbReference type="CDD" id="cd02440">
    <property type="entry name" value="AdoMet_MTases"/>
    <property type="match status" value="1"/>
</dbReference>
<comment type="catalytic activity">
    <reaction evidence="11 12">
        <text>adenosine(4) in tRNA(His) + S-adenosyl-L-methionine = 2'-O-methyladenosine(4) in tRNA(His) + S-adenosyl-L-homocysteine + H(+)</text>
        <dbReference type="Rhea" id="RHEA:43196"/>
        <dbReference type="Rhea" id="RHEA-COMP:10401"/>
        <dbReference type="Rhea" id="RHEA-COMP:10402"/>
        <dbReference type="ChEBI" id="CHEBI:15378"/>
        <dbReference type="ChEBI" id="CHEBI:57856"/>
        <dbReference type="ChEBI" id="CHEBI:59789"/>
        <dbReference type="ChEBI" id="CHEBI:74411"/>
        <dbReference type="ChEBI" id="CHEBI:74477"/>
        <dbReference type="EC" id="2.1.1.225"/>
    </reaction>
</comment>
<keyword evidence="4 12" id="KW-0949">S-adenosyl-L-methionine</keyword>
<keyword evidence="3 12" id="KW-0808">Transferase</keyword>
<feature type="compositionally biased region" description="Low complexity" evidence="13">
    <location>
        <begin position="7"/>
        <end position="24"/>
    </location>
</feature>
<dbReference type="OrthoDB" id="258806at2759"/>
<dbReference type="Pfam" id="PF05253">
    <property type="entry name" value="zf-U11-48K"/>
    <property type="match status" value="1"/>
</dbReference>
<keyword evidence="16" id="KW-1185">Reference proteome</keyword>
<evidence type="ECO:0000256" key="5">
    <source>
        <dbReference type="ARBA" id="ARBA00022694"/>
    </source>
</evidence>
<organism evidence="15 16">
    <name type="scientific">Bodo saltans</name>
    <name type="common">Flagellated protozoan</name>
    <dbReference type="NCBI Taxonomy" id="75058"/>
    <lineage>
        <taxon>Eukaryota</taxon>
        <taxon>Discoba</taxon>
        <taxon>Euglenozoa</taxon>
        <taxon>Kinetoplastea</taxon>
        <taxon>Metakinetoplastina</taxon>
        <taxon>Eubodonida</taxon>
        <taxon>Bodonidae</taxon>
        <taxon>Bodo</taxon>
    </lineage>
</organism>
<dbReference type="InterPro" id="IPR022776">
    <property type="entry name" value="TRM13/UPF0224_CHHC_Znf_dom"/>
</dbReference>
<dbReference type="InterPro" id="IPR029063">
    <property type="entry name" value="SAM-dependent_MTases_sf"/>
</dbReference>
<evidence type="ECO:0000313" key="15">
    <source>
        <dbReference type="EMBL" id="CUG87712.1"/>
    </source>
</evidence>
<evidence type="ECO:0000256" key="10">
    <source>
        <dbReference type="ARBA" id="ARBA00048635"/>
    </source>
</evidence>
<evidence type="ECO:0000256" key="8">
    <source>
        <dbReference type="ARBA" id="ARBA00022833"/>
    </source>
</evidence>
<sequence>MTTPTNAPCDAPNEAAPAAASPVPHDNIRDGKCSFVVPRKNRLCTGTTSQHSGGDGKFCAIHRPDAARRVRCPVDPRHDVKESEVESHVVKCRAVQEKLRQTTTSPYFCLNASVPQSSAATTPAKSSTIKVRDLSNTEGSEFLRWVEAQHHQLLQTPWWSVATDRSQQLDAQDTCGLRELDEYVSIGDTKHRQQQSILCSLLLRKAVNGTLLTSVLEVGAGKGGVGCALKLARPGVAVTLVERASFSVHKEKELNKQLRHNNNNVTHDVGAPPTVVPIPPMERVSLDAKDFDAARWWQDELARRCSVQHGEAASPLSSVVCCGVVGKHLCGGCSDFALRMAEVIASTYCSAANSTTERKRPRLTLAQDHSVDGDHDASPPSLCTSEKLLKATTSLIQSQSCVVLATCCHHLCSYESYLGIDVMLEEENNGGLATSLLFPDAKHFDLTRSICSWAIIGNDEEHTSSKMDQQSDEVVVADSHWLKDTPRWRKVQLGRMAKTLIDAGRVRALQSTSLFDAVLYLPYVDPTMSGECYAIVALARGSVLDA</sequence>
<dbReference type="PANTHER" id="PTHR12998">
    <property type="entry name" value="TRNA:M(4)X MODIFICATION ENZYME TRM13 HOMOLOG"/>
    <property type="match status" value="1"/>
</dbReference>
<dbReference type="PANTHER" id="PTHR12998:SF0">
    <property type="entry name" value="TRNA:M(4)X MODIFICATION ENZYME TRM13 HOMOLOG"/>
    <property type="match status" value="1"/>
</dbReference>
<comment type="similarity">
    <text evidence="1 12">Belongs to the methyltransferase TRM13 family.</text>
</comment>
<dbReference type="Gene3D" id="3.40.50.150">
    <property type="entry name" value="Vaccinia Virus protein VP39"/>
    <property type="match status" value="1"/>
</dbReference>
<feature type="region of interest" description="Disordered" evidence="13">
    <location>
        <begin position="1"/>
        <end position="25"/>
    </location>
</feature>
<dbReference type="GO" id="GO:0030488">
    <property type="term" value="P:tRNA methylation"/>
    <property type="evidence" value="ECO:0007669"/>
    <property type="project" value="InterPro"/>
</dbReference>
<dbReference type="Pfam" id="PF05206">
    <property type="entry name" value="TRM13"/>
    <property type="match status" value="1"/>
</dbReference>
<dbReference type="PROSITE" id="PS51800">
    <property type="entry name" value="ZF_CHHC_U11_48K"/>
    <property type="match status" value="1"/>
</dbReference>
<protein>
    <recommendedName>
        <fullName evidence="12">tRNA:m(4)X modification enzyme TRM13</fullName>
        <ecNumber evidence="12">2.1.1.225</ecNumber>
    </recommendedName>
</protein>
<feature type="domain" description="CHHC U11-48K-type" evidence="14">
    <location>
        <begin position="69"/>
        <end position="96"/>
    </location>
</feature>
<proteinExistence type="inferred from homology"/>
<keyword evidence="8 12" id="KW-0862">Zinc</keyword>
<comment type="function">
    <text evidence="12">tRNA methylase which 2'-O-methylates cytidine(4) in tRNA(Pro) and tRNA(Gly)(GCC), and adenosine(4) in tRNA(His).</text>
</comment>
<keyword evidence="2 12" id="KW-0489">Methyltransferase</keyword>
<evidence type="ECO:0000256" key="6">
    <source>
        <dbReference type="ARBA" id="ARBA00022723"/>
    </source>
</evidence>